<evidence type="ECO:0008006" key="3">
    <source>
        <dbReference type="Google" id="ProtNLM"/>
    </source>
</evidence>
<gene>
    <name evidence="1" type="ORF">HK107_03855</name>
</gene>
<dbReference type="AlphaFoldDB" id="A0A7Y3W468"/>
<keyword evidence="2" id="KW-1185">Reference proteome</keyword>
<dbReference type="Proteomes" id="UP000536835">
    <property type="component" value="Unassembled WGS sequence"/>
</dbReference>
<name>A0A7Y3W468_9PROT</name>
<dbReference type="RefSeq" id="WP_173196937.1">
    <property type="nucleotide sequence ID" value="NZ_JABFCX010000002.1"/>
</dbReference>
<proteinExistence type="predicted"/>
<evidence type="ECO:0000313" key="1">
    <source>
        <dbReference type="EMBL" id="NNU15455.1"/>
    </source>
</evidence>
<accession>A0A7Y3W468</accession>
<reference evidence="1 2" key="1">
    <citation type="submission" date="2020-05" db="EMBL/GenBank/DDBJ databases">
        <title>Parvularcula mediterraneae sp. nov., isolated from polypropylene straw from shallow seawater of the seashore of Laganas in Zakynthos island, Greece.</title>
        <authorList>
            <person name="Szabo I."/>
            <person name="Al-Omari J."/>
            <person name="Rado J."/>
            <person name="Szerdahelyi G.S."/>
        </authorList>
    </citation>
    <scope>NUCLEOTIDE SEQUENCE [LARGE SCALE GENOMIC DNA]</scope>
    <source>
        <strain evidence="1 2">ZS-1/3</strain>
    </source>
</reference>
<protein>
    <recommendedName>
        <fullName evidence="3">DUF4339 domain-containing protein</fullName>
    </recommendedName>
</protein>
<organism evidence="1 2">
    <name type="scientific">Parvularcula mediterranea</name>
    <dbReference type="NCBI Taxonomy" id="2732508"/>
    <lineage>
        <taxon>Bacteria</taxon>
        <taxon>Pseudomonadati</taxon>
        <taxon>Pseudomonadota</taxon>
        <taxon>Alphaproteobacteria</taxon>
        <taxon>Parvularculales</taxon>
        <taxon>Parvularculaceae</taxon>
        <taxon>Parvularcula</taxon>
    </lineage>
</organism>
<sequence>MATENWCMNVGERIYGPYSTDQLKDFVGQKRLAYHSMVAPAGSRDFRPALQYSELRAFFRGEGAVAEAQPQTGAVHLAIFGSDDAAAKANSQLFAALPEARPLSGSAYMIVSPKSADDLRDSLSQTLGAMERTIIVTLGDAEISSHGVSLQEHETLKAMLGS</sequence>
<comment type="caution">
    <text evidence="1">The sequence shown here is derived from an EMBL/GenBank/DDBJ whole genome shotgun (WGS) entry which is preliminary data.</text>
</comment>
<dbReference type="EMBL" id="JABFCX010000002">
    <property type="protein sequence ID" value="NNU15455.1"/>
    <property type="molecule type" value="Genomic_DNA"/>
</dbReference>
<evidence type="ECO:0000313" key="2">
    <source>
        <dbReference type="Proteomes" id="UP000536835"/>
    </source>
</evidence>